<organism evidence="1 2">
    <name type="scientific">Mesorhizobium hungaricum</name>
    <dbReference type="NCBI Taxonomy" id="1566387"/>
    <lineage>
        <taxon>Bacteria</taxon>
        <taxon>Pseudomonadati</taxon>
        <taxon>Pseudomonadota</taxon>
        <taxon>Alphaproteobacteria</taxon>
        <taxon>Hyphomicrobiales</taxon>
        <taxon>Phyllobacteriaceae</taxon>
        <taxon>Mesorhizobium</taxon>
    </lineage>
</organism>
<dbReference type="GO" id="GO:0008704">
    <property type="term" value="F:5-carboxymethyl-2-hydroxymuconate delta-isomerase activity"/>
    <property type="evidence" value="ECO:0007669"/>
    <property type="project" value="InterPro"/>
</dbReference>
<evidence type="ECO:0000313" key="2">
    <source>
        <dbReference type="Proteomes" id="UP000094412"/>
    </source>
</evidence>
<dbReference type="CDD" id="cd00580">
    <property type="entry name" value="CHMI"/>
    <property type="match status" value="1"/>
</dbReference>
<dbReference type="InterPro" id="IPR014347">
    <property type="entry name" value="Tautomerase/MIF_sf"/>
</dbReference>
<dbReference type="OrthoDB" id="9814215at2"/>
<name>A0A1C2E4W5_9HYPH</name>
<dbReference type="AlphaFoldDB" id="A0A1C2E4W5"/>
<keyword evidence="2" id="KW-1185">Reference proteome</keyword>
<dbReference type="Pfam" id="PF02962">
    <property type="entry name" value="CHMI"/>
    <property type="match status" value="1"/>
</dbReference>
<dbReference type="PANTHER" id="PTHR37950:SF1">
    <property type="entry name" value="4-HYDROXYPHENYLACETATE CATABOLISM PROTEIN"/>
    <property type="match status" value="1"/>
</dbReference>
<accession>A0A1C2E4W5</accession>
<comment type="caution">
    <text evidence="1">The sequence shown here is derived from an EMBL/GenBank/DDBJ whole genome shotgun (WGS) entry which is preliminary data.</text>
</comment>
<dbReference type="InterPro" id="IPR004220">
    <property type="entry name" value="5-COMe_2-OHmuconate_Isoase"/>
</dbReference>
<dbReference type="Gene3D" id="3.30.429.10">
    <property type="entry name" value="Macrophage Migration Inhibitory Factor"/>
    <property type="match status" value="1"/>
</dbReference>
<proteinExistence type="predicted"/>
<dbReference type="EMBL" id="MDEO01000027">
    <property type="protein sequence ID" value="OCX22044.1"/>
    <property type="molecule type" value="Genomic_DNA"/>
</dbReference>
<dbReference type="PANTHER" id="PTHR37950">
    <property type="entry name" value="4-HYDROXYPHENYLACETATE CATABOLISM PROTEIN"/>
    <property type="match status" value="1"/>
</dbReference>
<dbReference type="RefSeq" id="WP_024926390.1">
    <property type="nucleotide sequence ID" value="NZ_MDEO01000027.1"/>
</dbReference>
<dbReference type="Proteomes" id="UP000094412">
    <property type="component" value="Unassembled WGS sequence"/>
</dbReference>
<dbReference type="SUPFAM" id="SSF55331">
    <property type="entry name" value="Tautomerase/MIF"/>
    <property type="match status" value="1"/>
</dbReference>
<keyword evidence="1" id="KW-0413">Isomerase</keyword>
<sequence>MPHMAIEYSANLDAAVDMDGLCALVADTMLETGLFEIGAIRVRAFRAQSYAIADRLPQNGFIDMNLRIGKGRSAEEKKSAGEAIFAAVSARLAELFATPHFALSLEIREIDAELSWKKNAIHPRLRGK</sequence>
<reference evidence="1 2" key="1">
    <citation type="submission" date="2016-08" db="EMBL/GenBank/DDBJ databases">
        <title>Whole genome sequence of Mesorhizobium sp. strain UASWS1009 isolated from industrial sewage.</title>
        <authorList>
            <person name="Crovadore J."/>
            <person name="Calmin G."/>
            <person name="Chablais R."/>
            <person name="Cochard B."/>
            <person name="Lefort F."/>
        </authorList>
    </citation>
    <scope>NUCLEOTIDE SEQUENCE [LARGE SCALE GENOMIC DNA]</scope>
    <source>
        <strain evidence="1 2">UASWS1009</strain>
    </source>
</reference>
<dbReference type="STRING" id="1566387.QV13_05575"/>
<gene>
    <name evidence="1" type="ORF">QV13_05575</name>
</gene>
<evidence type="ECO:0000313" key="1">
    <source>
        <dbReference type="EMBL" id="OCX22044.1"/>
    </source>
</evidence>
<protein>
    <submittedName>
        <fullName evidence="1">5-carboxymethyl-2-hydroxymuconate isomerase</fullName>
    </submittedName>
</protein>